<accession>A0A1V6TX22</accession>
<keyword evidence="2" id="KW-1185">Reference proteome</keyword>
<evidence type="ECO:0000313" key="2">
    <source>
        <dbReference type="Proteomes" id="UP000191342"/>
    </source>
</evidence>
<dbReference type="STRING" id="254877.A0A1V6TX22"/>
<dbReference type="SUPFAM" id="SSF56281">
    <property type="entry name" value="Metallo-hydrolase/oxidoreductase"/>
    <property type="match status" value="1"/>
</dbReference>
<reference evidence="2" key="1">
    <citation type="journal article" date="2017" name="Nat. Microbiol.">
        <title>Global analysis of biosynthetic gene clusters reveals vast potential of secondary metabolite production in Penicillium species.</title>
        <authorList>
            <person name="Nielsen J.C."/>
            <person name="Grijseels S."/>
            <person name="Prigent S."/>
            <person name="Ji B."/>
            <person name="Dainat J."/>
            <person name="Nielsen K.F."/>
            <person name="Frisvad J.C."/>
            <person name="Workman M."/>
            <person name="Nielsen J."/>
        </authorList>
    </citation>
    <scope>NUCLEOTIDE SEQUENCE [LARGE SCALE GENOMIC DNA]</scope>
    <source>
        <strain evidence="2">IBT 14082</strain>
    </source>
</reference>
<dbReference type="InterPro" id="IPR036866">
    <property type="entry name" value="RibonucZ/Hydroxyglut_hydro"/>
</dbReference>
<dbReference type="AlphaFoldDB" id="A0A1V6TX22"/>
<evidence type="ECO:0000313" key="1">
    <source>
        <dbReference type="EMBL" id="OQE30912.1"/>
    </source>
</evidence>
<gene>
    <name evidence="1" type="ORF">PENFLA_c002G09963</name>
</gene>
<dbReference type="OrthoDB" id="17458at2759"/>
<dbReference type="PANTHER" id="PTHR36839:SF1">
    <property type="entry name" value="METALLO-BETA-LACTAMASE FAMILY PROTEIN (AFU_ORTHOLOGUE AFUA_5G12770)"/>
    <property type="match status" value="1"/>
</dbReference>
<protein>
    <recommendedName>
        <fullName evidence="3">Metallo-beta-lactamase domain-containing protein</fullName>
    </recommendedName>
</protein>
<proteinExistence type="predicted"/>
<evidence type="ECO:0008006" key="3">
    <source>
        <dbReference type="Google" id="ProtNLM"/>
    </source>
</evidence>
<dbReference type="EMBL" id="MLQL01000002">
    <property type="protein sequence ID" value="OQE30912.1"/>
    <property type="molecule type" value="Genomic_DNA"/>
</dbReference>
<comment type="caution">
    <text evidence="1">The sequence shown here is derived from an EMBL/GenBank/DDBJ whole genome shotgun (WGS) entry which is preliminary data.</text>
</comment>
<name>A0A1V6TX22_9EURO</name>
<dbReference type="Proteomes" id="UP000191342">
    <property type="component" value="Unassembled WGS sequence"/>
</dbReference>
<dbReference type="PANTHER" id="PTHR36839">
    <property type="entry name" value="METALLO-BETA-LACTAMASE FAMILY PROTEIN (AFU_ORTHOLOGUE AFUA_5G12770)"/>
    <property type="match status" value="1"/>
</dbReference>
<organism evidence="1 2">
    <name type="scientific">Penicillium flavigenum</name>
    <dbReference type="NCBI Taxonomy" id="254877"/>
    <lineage>
        <taxon>Eukaryota</taxon>
        <taxon>Fungi</taxon>
        <taxon>Dikarya</taxon>
        <taxon>Ascomycota</taxon>
        <taxon>Pezizomycotina</taxon>
        <taxon>Eurotiomycetes</taxon>
        <taxon>Eurotiomycetidae</taxon>
        <taxon>Eurotiales</taxon>
        <taxon>Aspergillaceae</taxon>
        <taxon>Penicillium</taxon>
    </lineage>
</organism>
<dbReference type="Gene3D" id="3.60.15.10">
    <property type="entry name" value="Ribonuclease Z/Hydroxyacylglutathione hydrolase-like"/>
    <property type="match status" value="1"/>
</dbReference>
<sequence>MRNLTIVPRLSRQLTICSPVARIATLSTVGIPRTRTLTVRRGSAAITRNHNNTAASRQDVIEKALTRLHEDDELLVCNQCGTQHDAKAADGLNECHICNDPRESVPATGQAWTTLGQAQTSGKFKNIIRQQYPNEPHIYTIQTLSILGIGQRCFLIRTPKGNILWDCLAYIDDATVKEINALGGVDAISISHPHFWTTHLTWSRAFNNAPVFLSVEEAELASRPDVHGVRRFIKEKEFELLPGSGAVRIKTGGHFPGSSVLHYKKSMFVSDSLHVTRSALWDINRKPGTAYYAFLWSHVNTIPLTPNAIAGIISAIKPYDFDVAHGMFPDRDLRNAKQRAFDSARVVIDAMGHDAEQYMKDIS</sequence>